<evidence type="ECO:0000313" key="10">
    <source>
        <dbReference type="EMBL" id="EEN43976.1"/>
    </source>
</evidence>
<feature type="domain" description="C2H2-type" evidence="9">
    <location>
        <begin position="706"/>
        <end position="733"/>
    </location>
</feature>
<feature type="domain" description="C2H2-type" evidence="9">
    <location>
        <begin position="455"/>
        <end position="478"/>
    </location>
</feature>
<feature type="domain" description="C2H2-type" evidence="9">
    <location>
        <begin position="38"/>
        <end position="65"/>
    </location>
</feature>
<evidence type="ECO:0000259" key="9">
    <source>
        <dbReference type="PROSITE" id="PS50157"/>
    </source>
</evidence>
<evidence type="ECO:0000256" key="5">
    <source>
        <dbReference type="ARBA" id="ARBA00022833"/>
    </source>
</evidence>
<evidence type="ECO:0000256" key="7">
    <source>
        <dbReference type="PROSITE-ProRule" id="PRU00042"/>
    </source>
</evidence>
<dbReference type="Pfam" id="PF00096">
    <property type="entry name" value="zf-C2H2"/>
    <property type="match status" value="6"/>
</dbReference>
<dbReference type="Gene3D" id="3.30.160.60">
    <property type="entry name" value="Classic Zinc Finger"/>
    <property type="match status" value="12"/>
</dbReference>
<feature type="domain" description="C2H2-type" evidence="9">
    <location>
        <begin position="953"/>
        <end position="980"/>
    </location>
</feature>
<dbReference type="FunFam" id="3.30.160.60:FF:000446">
    <property type="entry name" value="Zinc finger protein"/>
    <property type="match status" value="1"/>
</dbReference>
<proteinExistence type="predicted"/>
<evidence type="ECO:0000256" key="2">
    <source>
        <dbReference type="ARBA" id="ARBA00022723"/>
    </source>
</evidence>
<dbReference type="InterPro" id="IPR050331">
    <property type="entry name" value="Zinc_finger"/>
</dbReference>
<feature type="domain" description="C2H2-type" evidence="9">
    <location>
        <begin position="596"/>
        <end position="623"/>
    </location>
</feature>
<dbReference type="FunFam" id="3.30.160.60:FF:004504">
    <property type="match status" value="1"/>
</dbReference>
<dbReference type="PANTHER" id="PTHR16515">
    <property type="entry name" value="PR DOMAIN ZINC FINGER PROTEIN"/>
    <property type="match status" value="1"/>
</dbReference>
<keyword evidence="3" id="KW-0677">Repeat</keyword>
<feature type="domain" description="C2H2-type" evidence="9">
    <location>
        <begin position="877"/>
        <end position="904"/>
    </location>
</feature>
<feature type="region of interest" description="Disordered" evidence="8">
    <location>
        <begin position="408"/>
        <end position="455"/>
    </location>
</feature>
<feature type="region of interest" description="Disordered" evidence="8">
    <location>
        <begin position="164"/>
        <end position="256"/>
    </location>
</feature>
<evidence type="ECO:0000256" key="8">
    <source>
        <dbReference type="SAM" id="MobiDB-lite"/>
    </source>
</evidence>
<dbReference type="InterPro" id="IPR013087">
    <property type="entry name" value="Znf_C2H2_type"/>
</dbReference>
<dbReference type="GO" id="GO:0005634">
    <property type="term" value="C:nucleus"/>
    <property type="evidence" value="ECO:0007669"/>
    <property type="project" value="UniProtKB-SubCell"/>
</dbReference>
<dbReference type="GO" id="GO:0008270">
    <property type="term" value="F:zinc ion binding"/>
    <property type="evidence" value="ECO:0007669"/>
    <property type="project" value="UniProtKB-KW"/>
</dbReference>
<evidence type="ECO:0000256" key="4">
    <source>
        <dbReference type="ARBA" id="ARBA00022771"/>
    </source>
</evidence>
<dbReference type="PROSITE" id="PS00028">
    <property type="entry name" value="ZINC_FINGER_C2H2_1"/>
    <property type="match status" value="15"/>
</dbReference>
<feature type="domain" description="C2H2-type" evidence="9">
    <location>
        <begin position="733"/>
        <end position="755"/>
    </location>
</feature>
<reference evidence="10" key="1">
    <citation type="journal article" date="2008" name="Nature">
        <title>The amphioxus genome and the evolution of the chordate karyotype.</title>
        <authorList>
            <consortium name="US DOE Joint Genome Institute (JGI-PGF)"/>
            <person name="Putnam N.H."/>
            <person name="Butts T."/>
            <person name="Ferrier D.E.K."/>
            <person name="Furlong R.F."/>
            <person name="Hellsten U."/>
            <person name="Kawashima T."/>
            <person name="Robinson-Rechavi M."/>
            <person name="Shoguchi E."/>
            <person name="Terry A."/>
            <person name="Yu J.-K."/>
            <person name="Benito-Gutierrez E.L."/>
            <person name="Dubchak I."/>
            <person name="Garcia-Fernandez J."/>
            <person name="Gibson-Brown J.J."/>
            <person name="Grigoriev I.V."/>
            <person name="Horton A.C."/>
            <person name="de Jong P.J."/>
            <person name="Jurka J."/>
            <person name="Kapitonov V.V."/>
            <person name="Kohara Y."/>
            <person name="Kuroki Y."/>
            <person name="Lindquist E."/>
            <person name="Lucas S."/>
            <person name="Osoegawa K."/>
            <person name="Pennacchio L.A."/>
            <person name="Salamov A.A."/>
            <person name="Satou Y."/>
            <person name="Sauka-Spengler T."/>
            <person name="Schmutz J."/>
            <person name="Shin-I T."/>
            <person name="Toyoda A."/>
            <person name="Bronner-Fraser M."/>
            <person name="Fujiyama A."/>
            <person name="Holland L.Z."/>
            <person name="Holland P.W.H."/>
            <person name="Satoh N."/>
            <person name="Rokhsar D.S."/>
        </authorList>
    </citation>
    <scope>NUCLEOTIDE SEQUENCE [LARGE SCALE GENOMIC DNA]</scope>
    <source>
        <strain evidence="10">S238N-H82</strain>
        <tissue evidence="10">Testes</tissue>
    </source>
</reference>
<feature type="domain" description="C2H2-type" evidence="9">
    <location>
        <begin position="981"/>
        <end position="1004"/>
    </location>
</feature>
<evidence type="ECO:0000256" key="1">
    <source>
        <dbReference type="ARBA" id="ARBA00004123"/>
    </source>
</evidence>
<feature type="domain" description="C2H2-type" evidence="9">
    <location>
        <begin position="74"/>
        <end position="101"/>
    </location>
</feature>
<dbReference type="eggNOG" id="KOG1721">
    <property type="taxonomic scope" value="Eukaryota"/>
</dbReference>
<dbReference type="PROSITE" id="PS50157">
    <property type="entry name" value="ZINC_FINGER_C2H2_2"/>
    <property type="match status" value="15"/>
</dbReference>
<feature type="compositionally biased region" description="Polar residues" evidence="8">
    <location>
        <begin position="170"/>
        <end position="193"/>
    </location>
</feature>
<dbReference type="AlphaFoldDB" id="C3ZU90"/>
<dbReference type="InterPro" id="IPR036236">
    <property type="entry name" value="Znf_C2H2_sf"/>
</dbReference>
<gene>
    <name evidence="10" type="ORF">BRAFLDRAFT_87360</name>
</gene>
<feature type="domain" description="C2H2-type" evidence="9">
    <location>
        <begin position="925"/>
        <end position="952"/>
    </location>
</feature>
<dbReference type="SUPFAM" id="SSF57667">
    <property type="entry name" value="beta-beta-alpha zinc fingers"/>
    <property type="match status" value="11"/>
</dbReference>
<feature type="compositionally biased region" description="Low complexity" evidence="8">
    <location>
        <begin position="243"/>
        <end position="254"/>
    </location>
</feature>
<feature type="domain" description="C2H2-type" evidence="9">
    <location>
        <begin position="849"/>
        <end position="876"/>
    </location>
</feature>
<dbReference type="EMBL" id="GG666681">
    <property type="protein sequence ID" value="EEN43976.1"/>
    <property type="molecule type" value="Genomic_DNA"/>
</dbReference>
<feature type="region of interest" description="Disordered" evidence="8">
    <location>
        <begin position="285"/>
        <end position="306"/>
    </location>
</feature>
<feature type="compositionally biased region" description="Basic and acidic residues" evidence="8">
    <location>
        <begin position="15"/>
        <end position="34"/>
    </location>
</feature>
<keyword evidence="6" id="KW-0539">Nucleus</keyword>
<accession>C3ZU90</accession>
<dbReference type="InParanoid" id="C3ZU90"/>
<sequence>MAECRYSLRRRQKRPLTDEHPLDEHLQAREKSNDSESNTCSKCGRRFSLAHHFKRHVQTCTSAKTKTRRTFGSFPCKTCGKVFSRSDWLRRHQEVHSKERPFRCKLCSASYKRRDALQRHELIQHTWPDEQVKKSAASEARCVKCGKVYMAGEIPRHMAMSHSVDELGSHNMSRSAPTTQQENSENMPHSTKQPETEADSAILPHTDSTPTEQPENGSNSDILIHTGPPGQPQNKTGKEKTLSHSGSLSHSSVSAQPQTDLVLENNLGTVNSVIVEGETEKLQQQNSASLCGTTEGKQPNSGNNQGEMENMTELQTPEQLLQQGADSRRRLSEKTFDLDMTVEGAVVAQSREKTPKNPLESKLTGKESAGVQENLHHLEDVDDVLEVQQQEQNSLLERSEVRACNGKFDDTERSAGAGEMGADADVGMSEEDGPCQDDASNDVPSGPATSGSDRHHCNTCGDWLPSRESLARHEEKVHGVVSFICPECHHLFHKIHLLEQHLAEHLEYQPHLCTVCKTSYKEEEDLRRHLEELHHFKDLQKCLYCAEFLPTRFHMNAHIRLLHEARRSWCHQCHKTITPFHSLATHRRLTHGERKLRCEECGAMFKSMVSLKAHLLRHRGTNSCLCDYCGKRFNCKKELQGHVAKVHDPALKRHVCEICGHRTWILSDLMDHKYRLHPDQISEDEKRKSSLYRRQKNLTRRPTHRYTCQQCGKKYMSMLHLQRHTALHDGTAHNCNACGQKFLKEADFLRHLETHGKTFACGVCGKTFRKKQNCERHELATCRGEKEFRFTCSVCGKMTKFLSQYAKHVAQHCSTGATHACPVCRETFPDMPAFRSHIDAHVAKGETPWHCAVCNTYHEQQNRLLKHAKIHSDETPFLCPHCGKGFKDVAHLQVHENIHTRAKEYACKECCGRVHENIHTRAKEYSCKDCGRVFAQYSSMKRHELTHNKSQPHQCPFCDRRFSQKCSMDRHLRQHTGETPYVCEICGKGFKQSTLLHNHSKKVHQKLG</sequence>
<protein>
    <recommendedName>
        <fullName evidence="9">C2H2-type domain-containing protein</fullName>
    </recommendedName>
</protein>
<name>C3ZU90_BRAFL</name>
<comment type="subcellular location">
    <subcellularLocation>
        <location evidence="1">Nucleus</location>
    </subcellularLocation>
</comment>
<keyword evidence="2" id="KW-0479">Metal-binding</keyword>
<feature type="compositionally biased region" description="Polar residues" evidence="8">
    <location>
        <begin position="206"/>
        <end position="221"/>
    </location>
</feature>
<feature type="domain" description="C2H2-type" evidence="9">
    <location>
        <begin position="759"/>
        <end position="787"/>
    </location>
</feature>
<evidence type="ECO:0000256" key="3">
    <source>
        <dbReference type="ARBA" id="ARBA00022737"/>
    </source>
</evidence>
<keyword evidence="5" id="KW-0862">Zinc</keyword>
<evidence type="ECO:0000256" key="6">
    <source>
        <dbReference type="ARBA" id="ARBA00023242"/>
    </source>
</evidence>
<organism>
    <name type="scientific">Branchiostoma floridae</name>
    <name type="common">Florida lancelet</name>
    <name type="synonym">Amphioxus</name>
    <dbReference type="NCBI Taxonomy" id="7739"/>
    <lineage>
        <taxon>Eukaryota</taxon>
        <taxon>Metazoa</taxon>
        <taxon>Chordata</taxon>
        <taxon>Cephalochordata</taxon>
        <taxon>Leptocardii</taxon>
        <taxon>Amphioxiformes</taxon>
        <taxon>Branchiostomatidae</taxon>
        <taxon>Branchiostoma</taxon>
    </lineage>
</organism>
<dbReference type="PANTHER" id="PTHR16515:SF49">
    <property type="entry name" value="GASTRULA ZINC FINGER PROTEIN XLCGF49.1-LIKE-RELATED"/>
    <property type="match status" value="1"/>
</dbReference>
<feature type="domain" description="C2H2-type" evidence="9">
    <location>
        <begin position="102"/>
        <end position="130"/>
    </location>
</feature>
<dbReference type="FunFam" id="3.30.160.60:FF:000100">
    <property type="entry name" value="Zinc finger 45-like"/>
    <property type="match status" value="1"/>
</dbReference>
<keyword evidence="4 7" id="KW-0863">Zinc-finger</keyword>
<feature type="domain" description="C2H2-type" evidence="9">
    <location>
        <begin position="624"/>
        <end position="647"/>
    </location>
</feature>
<feature type="domain" description="C2H2-type" evidence="9">
    <location>
        <begin position="483"/>
        <end position="510"/>
    </location>
</feature>
<feature type="region of interest" description="Disordered" evidence="8">
    <location>
        <begin position="1"/>
        <end position="40"/>
    </location>
</feature>
<dbReference type="Pfam" id="PF13894">
    <property type="entry name" value="zf-C2H2_4"/>
    <property type="match status" value="1"/>
</dbReference>
<dbReference type="SMART" id="SM00355">
    <property type="entry name" value="ZnF_C2H2"/>
    <property type="match status" value="21"/>
</dbReference>